<accession>A0AAW1TJM4</accession>
<protein>
    <submittedName>
        <fullName evidence="1">Uncharacterized protein</fullName>
    </submittedName>
</protein>
<organism evidence="1 2">
    <name type="scientific">Henosepilachna vigintioctopunctata</name>
    <dbReference type="NCBI Taxonomy" id="420089"/>
    <lineage>
        <taxon>Eukaryota</taxon>
        <taxon>Metazoa</taxon>
        <taxon>Ecdysozoa</taxon>
        <taxon>Arthropoda</taxon>
        <taxon>Hexapoda</taxon>
        <taxon>Insecta</taxon>
        <taxon>Pterygota</taxon>
        <taxon>Neoptera</taxon>
        <taxon>Endopterygota</taxon>
        <taxon>Coleoptera</taxon>
        <taxon>Polyphaga</taxon>
        <taxon>Cucujiformia</taxon>
        <taxon>Coccinelloidea</taxon>
        <taxon>Coccinellidae</taxon>
        <taxon>Epilachninae</taxon>
        <taxon>Epilachnini</taxon>
        <taxon>Henosepilachna</taxon>
    </lineage>
</organism>
<sequence>MRLETSASVLPFVCYNATRNLAGLVLAGIDLFGELRKYLRRILSAFLLNTISTVNLWNFNQTDITRDQAAKVEIDRIHLKGHKQCV</sequence>
<proteinExistence type="predicted"/>
<evidence type="ECO:0000313" key="1">
    <source>
        <dbReference type="EMBL" id="KAK9870055.1"/>
    </source>
</evidence>
<dbReference type="AlphaFoldDB" id="A0AAW1TJM4"/>
<dbReference type="Proteomes" id="UP001431783">
    <property type="component" value="Unassembled WGS sequence"/>
</dbReference>
<reference evidence="1 2" key="1">
    <citation type="submission" date="2023-03" db="EMBL/GenBank/DDBJ databases">
        <title>Genome insight into feeding habits of ladybird beetles.</title>
        <authorList>
            <person name="Li H.-S."/>
            <person name="Huang Y.-H."/>
            <person name="Pang H."/>
        </authorList>
    </citation>
    <scope>NUCLEOTIDE SEQUENCE [LARGE SCALE GENOMIC DNA]</scope>
    <source>
        <strain evidence="1">SYSU_2023b</strain>
        <tissue evidence="1">Whole body</tissue>
    </source>
</reference>
<comment type="caution">
    <text evidence="1">The sequence shown here is derived from an EMBL/GenBank/DDBJ whole genome shotgun (WGS) entry which is preliminary data.</text>
</comment>
<evidence type="ECO:0000313" key="2">
    <source>
        <dbReference type="Proteomes" id="UP001431783"/>
    </source>
</evidence>
<name>A0AAW1TJM4_9CUCU</name>
<keyword evidence="2" id="KW-1185">Reference proteome</keyword>
<dbReference type="EMBL" id="JARQZJ010000002">
    <property type="protein sequence ID" value="KAK9870055.1"/>
    <property type="molecule type" value="Genomic_DNA"/>
</dbReference>
<gene>
    <name evidence="1" type="ORF">WA026_006149</name>
</gene>